<evidence type="ECO:0000313" key="1">
    <source>
        <dbReference type="EMBL" id="SUZ56560.1"/>
    </source>
</evidence>
<dbReference type="EMBL" id="UINC01000510">
    <property type="protein sequence ID" value="SUZ56560.1"/>
    <property type="molecule type" value="Genomic_DNA"/>
</dbReference>
<protein>
    <recommendedName>
        <fullName evidence="2">Capsule assembly Wzi family protein</fullName>
    </recommendedName>
</protein>
<name>A0A381NPV6_9ZZZZ</name>
<reference evidence="1" key="1">
    <citation type="submission" date="2018-05" db="EMBL/GenBank/DDBJ databases">
        <authorList>
            <person name="Lanie J.A."/>
            <person name="Ng W.-L."/>
            <person name="Kazmierczak K.M."/>
            <person name="Andrzejewski T.M."/>
            <person name="Davidsen T.M."/>
            <person name="Wayne K.J."/>
            <person name="Tettelin H."/>
            <person name="Glass J.I."/>
            <person name="Rusch D."/>
            <person name="Podicherti R."/>
            <person name="Tsui H.-C.T."/>
            <person name="Winkler M.E."/>
        </authorList>
    </citation>
    <scope>NUCLEOTIDE SEQUENCE</scope>
</reference>
<proteinExistence type="predicted"/>
<organism evidence="1">
    <name type="scientific">marine metagenome</name>
    <dbReference type="NCBI Taxonomy" id="408172"/>
    <lineage>
        <taxon>unclassified sequences</taxon>
        <taxon>metagenomes</taxon>
        <taxon>ecological metagenomes</taxon>
    </lineage>
</organism>
<dbReference type="AlphaFoldDB" id="A0A381NPV6"/>
<accession>A0A381NPV6</accession>
<evidence type="ECO:0008006" key="2">
    <source>
        <dbReference type="Google" id="ProtNLM"/>
    </source>
</evidence>
<gene>
    <name evidence="1" type="ORF">METZ01_LOCUS9414</name>
</gene>
<sequence>MNVLRILVVLLGAMSLYIYPSHAHAQMLRIPVGDKWTLSGMGQIFPVVTAPLRGGKGGDPVRLTGWYLTQPAVMANVEREGGLLTLRTTLNFEGVTQRDGELAYGGWGEGFIDKRHPHTLLHEFMLSFNSWNVRGADFSLSVGRGFAPYGTDDPMARPGLKYPTNHHLSQILERWTVNAVLLKGGWSAEAGIFGGTEPVGPYDLSNIESFGDSWSVRLARRWGSGFGPMAEWEASISSAKVVESHDSEDYATRLWNLAVRHSGMVGNGMFYGLAEASRSEPEEYEGHFSVLGEVRWDRAGHQPYLRVEYATRPEYSRTGDAGTDGFFRYTHDSDPVGATRWLISTVAYAYQLTDDPWSIRPFVEFQYHRARSERGGIEPHTLLGTSAFSTVSLGMRIFFKGGPMRMGSYGVLDPITAMGRRMMR</sequence>